<keyword evidence="6 8" id="KW-1133">Transmembrane helix</keyword>
<evidence type="ECO:0000256" key="8">
    <source>
        <dbReference type="SAM" id="Phobius"/>
    </source>
</evidence>
<gene>
    <name evidence="9" type="ORF">BOTBODRAFT_56664</name>
</gene>
<dbReference type="GO" id="GO:0016765">
    <property type="term" value="F:transferase activity, transferring alkyl or aryl (other than methyl) groups"/>
    <property type="evidence" value="ECO:0007669"/>
    <property type="project" value="InterPro"/>
</dbReference>
<dbReference type="Gene3D" id="1.10.357.140">
    <property type="entry name" value="UbiA prenyltransferase"/>
    <property type="match status" value="1"/>
</dbReference>
<name>A0A067MA23_BOTB1</name>
<keyword evidence="7 8" id="KW-0472">Membrane</keyword>
<feature type="transmembrane region" description="Helical" evidence="8">
    <location>
        <begin position="49"/>
        <end position="67"/>
    </location>
</feature>
<evidence type="ECO:0000256" key="7">
    <source>
        <dbReference type="ARBA" id="ARBA00023136"/>
    </source>
</evidence>
<dbReference type="Proteomes" id="UP000027195">
    <property type="component" value="Unassembled WGS sequence"/>
</dbReference>
<dbReference type="PANTHER" id="PTHR11048">
    <property type="entry name" value="PRENYLTRANSFERASES"/>
    <property type="match status" value="1"/>
</dbReference>
<evidence type="ECO:0000256" key="1">
    <source>
        <dbReference type="ARBA" id="ARBA00001946"/>
    </source>
</evidence>
<dbReference type="InterPro" id="IPR000537">
    <property type="entry name" value="UbiA_prenyltransferase"/>
</dbReference>
<proteinExistence type="inferred from homology"/>
<evidence type="ECO:0000256" key="6">
    <source>
        <dbReference type="ARBA" id="ARBA00022989"/>
    </source>
</evidence>
<dbReference type="PANTHER" id="PTHR11048:SF28">
    <property type="entry name" value="4-HYDROXYBENZOATE POLYPRENYLTRANSFERASE, MITOCHONDRIAL"/>
    <property type="match status" value="1"/>
</dbReference>
<dbReference type="Pfam" id="PF01040">
    <property type="entry name" value="UbiA"/>
    <property type="match status" value="1"/>
</dbReference>
<accession>A0A067MA23</accession>
<dbReference type="EMBL" id="KL198049">
    <property type="protein sequence ID" value="KDQ12623.1"/>
    <property type="molecule type" value="Genomic_DNA"/>
</dbReference>
<sequence length="324" mass="35941">MLVSKTASACFRLGRFHTLMGYVIFTTPAVLTVVLYHAARIGSAHSEDLIWSAARLTVSLVICILSYRGAGLAWDDIIDRDIDGSVARTKNRPLPAGDISLSGALLYCGLQIGITSFLFQELLPMEVSLVNAIGWAIFMLYPFLKFFTYWAQAGGALLMAWVVPVAWAACVCTFEPSNAGTTAERWAYVSAIAKRDWATVLPIFMIEFLFSFFHETVYGCQDTGDDLKLGVYSTSILFGYRRGPQILTPLVFIYLGVVFYSTYVAGLHAFLLSIIPSYTLISEIFALRMENPKSCARFAKRGIEIKIVLGLTFWASFLWKACVS</sequence>
<feature type="transmembrane region" description="Helical" evidence="8">
    <location>
        <begin position="251"/>
        <end position="281"/>
    </location>
</feature>
<feature type="transmembrane region" description="Helical" evidence="8">
    <location>
        <begin position="99"/>
        <end position="119"/>
    </location>
</feature>
<comment type="similarity">
    <text evidence="3">Belongs to the UbiA prenyltransferase family.</text>
</comment>
<evidence type="ECO:0000256" key="5">
    <source>
        <dbReference type="ARBA" id="ARBA00022692"/>
    </source>
</evidence>
<dbReference type="HOGENOM" id="CLU_034879_4_0_1"/>
<dbReference type="OrthoDB" id="18170at2759"/>
<keyword evidence="4" id="KW-0808">Transferase</keyword>
<dbReference type="InterPro" id="IPR039653">
    <property type="entry name" value="Prenyltransferase"/>
</dbReference>
<keyword evidence="5 8" id="KW-0812">Transmembrane</keyword>
<evidence type="ECO:0000313" key="10">
    <source>
        <dbReference type="Proteomes" id="UP000027195"/>
    </source>
</evidence>
<dbReference type="GO" id="GO:0005886">
    <property type="term" value="C:plasma membrane"/>
    <property type="evidence" value="ECO:0007669"/>
    <property type="project" value="TreeGrafter"/>
</dbReference>
<protein>
    <recommendedName>
        <fullName evidence="11">UbiA prenyltransferase</fullName>
    </recommendedName>
</protein>
<evidence type="ECO:0000256" key="3">
    <source>
        <dbReference type="ARBA" id="ARBA00005985"/>
    </source>
</evidence>
<organism evidence="9 10">
    <name type="scientific">Botryobasidium botryosum (strain FD-172 SS1)</name>
    <dbReference type="NCBI Taxonomy" id="930990"/>
    <lineage>
        <taxon>Eukaryota</taxon>
        <taxon>Fungi</taxon>
        <taxon>Dikarya</taxon>
        <taxon>Basidiomycota</taxon>
        <taxon>Agaricomycotina</taxon>
        <taxon>Agaricomycetes</taxon>
        <taxon>Cantharellales</taxon>
        <taxon>Botryobasidiaceae</taxon>
        <taxon>Botryobasidium</taxon>
    </lineage>
</organism>
<evidence type="ECO:0000313" key="9">
    <source>
        <dbReference type="EMBL" id="KDQ12623.1"/>
    </source>
</evidence>
<evidence type="ECO:0000256" key="2">
    <source>
        <dbReference type="ARBA" id="ARBA00004141"/>
    </source>
</evidence>
<feature type="transmembrane region" description="Helical" evidence="8">
    <location>
        <begin position="150"/>
        <end position="174"/>
    </location>
</feature>
<dbReference type="AlphaFoldDB" id="A0A067MA23"/>
<evidence type="ECO:0000256" key="4">
    <source>
        <dbReference type="ARBA" id="ARBA00022679"/>
    </source>
</evidence>
<evidence type="ECO:0008006" key="11">
    <source>
        <dbReference type="Google" id="ProtNLM"/>
    </source>
</evidence>
<feature type="transmembrane region" description="Helical" evidence="8">
    <location>
        <begin position="20"/>
        <end position="37"/>
    </location>
</feature>
<comment type="cofactor">
    <cofactor evidence="1">
        <name>Mg(2+)</name>
        <dbReference type="ChEBI" id="CHEBI:18420"/>
    </cofactor>
</comment>
<comment type="subcellular location">
    <subcellularLocation>
        <location evidence="2">Membrane</location>
        <topology evidence="2">Multi-pass membrane protein</topology>
    </subcellularLocation>
</comment>
<dbReference type="Gene3D" id="1.20.120.1780">
    <property type="entry name" value="UbiA prenyltransferase"/>
    <property type="match status" value="1"/>
</dbReference>
<keyword evidence="10" id="KW-1185">Reference proteome</keyword>
<dbReference type="InParanoid" id="A0A067MA23"/>
<reference evidence="10" key="1">
    <citation type="journal article" date="2014" name="Proc. Natl. Acad. Sci. U.S.A.">
        <title>Extensive sampling of basidiomycete genomes demonstrates inadequacy of the white-rot/brown-rot paradigm for wood decay fungi.</title>
        <authorList>
            <person name="Riley R."/>
            <person name="Salamov A.A."/>
            <person name="Brown D.W."/>
            <person name="Nagy L.G."/>
            <person name="Floudas D."/>
            <person name="Held B.W."/>
            <person name="Levasseur A."/>
            <person name="Lombard V."/>
            <person name="Morin E."/>
            <person name="Otillar R."/>
            <person name="Lindquist E.A."/>
            <person name="Sun H."/>
            <person name="LaButti K.M."/>
            <person name="Schmutz J."/>
            <person name="Jabbour D."/>
            <person name="Luo H."/>
            <person name="Baker S.E."/>
            <person name="Pisabarro A.G."/>
            <person name="Walton J.D."/>
            <person name="Blanchette R.A."/>
            <person name="Henrissat B."/>
            <person name="Martin F."/>
            <person name="Cullen D."/>
            <person name="Hibbett D.S."/>
            <person name="Grigoriev I.V."/>
        </authorList>
    </citation>
    <scope>NUCLEOTIDE SEQUENCE [LARGE SCALE GENOMIC DNA]</scope>
    <source>
        <strain evidence="10">FD-172 SS1</strain>
    </source>
</reference>
<dbReference type="InterPro" id="IPR044878">
    <property type="entry name" value="UbiA_sf"/>
</dbReference>
<dbReference type="STRING" id="930990.A0A067MA23"/>